<keyword evidence="9" id="KW-0663">Pyridoxal phosphate</keyword>
<dbReference type="AlphaFoldDB" id="A0A644YDA3"/>
<evidence type="ECO:0000256" key="1">
    <source>
        <dbReference type="ARBA" id="ARBA00001933"/>
    </source>
</evidence>
<dbReference type="InterPro" id="IPR000183">
    <property type="entry name" value="Orn/DAP/Arg_de-COase"/>
</dbReference>
<dbReference type="Gene3D" id="1.10.287.3440">
    <property type="match status" value="1"/>
</dbReference>
<dbReference type="PROSITE" id="PS00878">
    <property type="entry name" value="ODR_DC_2_1"/>
    <property type="match status" value="1"/>
</dbReference>
<feature type="domain" description="Arginine decarboxylase helical bundle" evidence="14">
    <location>
        <begin position="376"/>
        <end position="438"/>
    </location>
</feature>
<evidence type="ECO:0000256" key="7">
    <source>
        <dbReference type="ARBA" id="ARBA00022793"/>
    </source>
</evidence>
<dbReference type="InterPro" id="IPR041128">
    <property type="entry name" value="Arg_decarbox_C"/>
</dbReference>
<dbReference type="NCBIfam" id="TIGR01273">
    <property type="entry name" value="speA"/>
    <property type="match status" value="1"/>
</dbReference>
<evidence type="ECO:0000256" key="9">
    <source>
        <dbReference type="ARBA" id="ARBA00022898"/>
    </source>
</evidence>
<dbReference type="Gene3D" id="3.20.20.10">
    <property type="entry name" value="Alanine racemase"/>
    <property type="match status" value="1"/>
</dbReference>
<keyword evidence="8" id="KW-0460">Magnesium</keyword>
<dbReference type="Pfam" id="PF02784">
    <property type="entry name" value="Orn_Arg_deC_N"/>
    <property type="match status" value="1"/>
</dbReference>
<keyword evidence="6" id="KW-0479">Metal-binding</keyword>
<keyword evidence="11" id="KW-0620">Polyamine biosynthesis</keyword>
<organism evidence="16">
    <name type="scientific">bioreactor metagenome</name>
    <dbReference type="NCBI Taxonomy" id="1076179"/>
    <lineage>
        <taxon>unclassified sequences</taxon>
        <taxon>metagenomes</taxon>
        <taxon>ecological metagenomes</taxon>
    </lineage>
</organism>
<evidence type="ECO:0000256" key="10">
    <source>
        <dbReference type="ARBA" id="ARBA00023066"/>
    </source>
</evidence>
<dbReference type="InterPro" id="IPR009006">
    <property type="entry name" value="Ala_racemase/Decarboxylase_C"/>
</dbReference>
<comment type="function">
    <text evidence="3">Catalyzes the biosynthesis of agmatine from arginine.</text>
</comment>
<dbReference type="PANTHER" id="PTHR43295">
    <property type="entry name" value="ARGININE DECARBOXYLASE"/>
    <property type="match status" value="1"/>
</dbReference>
<evidence type="ECO:0000313" key="16">
    <source>
        <dbReference type="EMBL" id="MPM26525.1"/>
    </source>
</evidence>
<comment type="caution">
    <text evidence="16">The sequence shown here is derived from an EMBL/GenBank/DDBJ whole genome shotgun (WGS) entry which is preliminary data.</text>
</comment>
<accession>A0A644YDA3</accession>
<dbReference type="Gene3D" id="2.40.37.10">
    <property type="entry name" value="Lyase, Ornithine Decarboxylase, Chain A, domain 1"/>
    <property type="match status" value="1"/>
</dbReference>
<dbReference type="PRINTS" id="PR01179">
    <property type="entry name" value="ODADCRBXLASE"/>
</dbReference>
<dbReference type="InterPro" id="IPR040634">
    <property type="entry name" value="Arg_decarb_HB"/>
</dbReference>
<comment type="cofactor">
    <cofactor evidence="1">
        <name>pyridoxal 5'-phosphate</name>
        <dbReference type="ChEBI" id="CHEBI:597326"/>
    </cofactor>
</comment>
<evidence type="ECO:0000259" key="14">
    <source>
        <dbReference type="Pfam" id="PF17810"/>
    </source>
</evidence>
<comment type="similarity">
    <text evidence="4">Belongs to the Orn/Lys/Arg decarboxylase class-II family. SpeA subfamily.</text>
</comment>
<dbReference type="GO" id="GO:0008792">
    <property type="term" value="F:arginine decarboxylase activity"/>
    <property type="evidence" value="ECO:0007669"/>
    <property type="project" value="UniProtKB-EC"/>
</dbReference>
<keyword evidence="12 16" id="KW-0456">Lyase</keyword>
<dbReference type="SUPFAM" id="SSF50621">
    <property type="entry name" value="Alanine racemase C-terminal domain-like"/>
    <property type="match status" value="1"/>
</dbReference>
<dbReference type="InterPro" id="IPR022653">
    <property type="entry name" value="De-COase2_pyr-phos_BS"/>
</dbReference>
<dbReference type="GO" id="GO:0006527">
    <property type="term" value="P:L-arginine catabolic process"/>
    <property type="evidence" value="ECO:0007669"/>
    <property type="project" value="InterPro"/>
</dbReference>
<dbReference type="EC" id="4.1.1.19" evidence="5"/>
<evidence type="ECO:0000256" key="2">
    <source>
        <dbReference type="ARBA" id="ARBA00001946"/>
    </source>
</evidence>
<dbReference type="InterPro" id="IPR002985">
    <property type="entry name" value="Arg_decrbxlase"/>
</dbReference>
<reference evidence="16" key="1">
    <citation type="submission" date="2019-08" db="EMBL/GenBank/DDBJ databases">
        <authorList>
            <person name="Kucharzyk K."/>
            <person name="Murdoch R.W."/>
            <person name="Higgins S."/>
            <person name="Loffler F."/>
        </authorList>
    </citation>
    <scope>NUCLEOTIDE SEQUENCE</scope>
</reference>
<evidence type="ECO:0000256" key="4">
    <source>
        <dbReference type="ARBA" id="ARBA00008357"/>
    </source>
</evidence>
<dbReference type="Pfam" id="PF17944">
    <property type="entry name" value="Arg_decarbox_C"/>
    <property type="match status" value="1"/>
</dbReference>
<feature type="domain" description="Orn/DAP/Arg decarboxylase 2 N-terminal" evidence="13">
    <location>
        <begin position="93"/>
        <end position="343"/>
    </location>
</feature>
<evidence type="ECO:0000259" key="15">
    <source>
        <dbReference type="Pfam" id="PF17944"/>
    </source>
</evidence>
<evidence type="ECO:0000256" key="8">
    <source>
        <dbReference type="ARBA" id="ARBA00022842"/>
    </source>
</evidence>
<evidence type="ECO:0000256" key="3">
    <source>
        <dbReference type="ARBA" id="ARBA00002257"/>
    </source>
</evidence>
<dbReference type="NCBIfam" id="NF003763">
    <property type="entry name" value="PRK05354.1"/>
    <property type="match status" value="1"/>
</dbReference>
<sequence>MENWNIHDAEKLYRINDWGNGYFHISETGEVEVRLKDKSPQSSISLLSIAKGLQERGLKLPVLLRFSNILDDRIQHINESFLHAIQDAGYQGTYRGVYPIKVNQQQQVVEEICKYGQQYHHGLETGSKAELIIALAHIDDPEAYVICNGYKDEEYIDLALKGLQLGINTVLVVEMPGEVGIILQRSRALGIKPNIGLRMKPSTMASGHWTDSGGDRSVFGLNTTQVIQVVDRLRKENMLDCLKLLHYHLGSQIPNIHDIRVGATEAARFYAGLVQEGAPMGLLDIGGGLAIDYDGSHSNSSNSRNYSTKEYCDDVVEEIMTICKEEKISHPTLISESGRALVSYYSVLLMNILDTNVFWDGKSGEEVVYDQTLMPALENLLYVRTMLNEKNAQECLNDLNYYREEIRNKFLYGKVNMRERAAAEHVYWSIVAEIQQKYGDIHAAEIQKLEHQLSDIYYGNFSLFQSLPDVWAIDQLFPIMPIHRLETKPDRKAVLSDITCDSEGKIDKFITSKGVSDTLALHTPKEDEDYILGVFLVGAYQETLGDLHNLLGDTNVVSITYEDGNFSLHNELEGDTVADVLSYVEYEPKRLEAMIRTKAEKAVQEGRITVQERRRIISAYTAGLRGYTYYETDQEE</sequence>
<evidence type="ECO:0000256" key="6">
    <source>
        <dbReference type="ARBA" id="ARBA00022723"/>
    </source>
</evidence>
<keyword evidence="7" id="KW-0210">Decarboxylase</keyword>
<comment type="cofactor">
    <cofactor evidence="2">
        <name>Mg(2+)</name>
        <dbReference type="ChEBI" id="CHEBI:18420"/>
    </cofactor>
</comment>
<gene>
    <name evidence="16" type="primary">speA_27</name>
    <name evidence="16" type="ORF">SDC9_73029</name>
</gene>
<dbReference type="PANTHER" id="PTHR43295:SF9">
    <property type="entry name" value="BIOSYNTHETIC ARGININE DECARBOXYLASE"/>
    <property type="match status" value="1"/>
</dbReference>
<dbReference type="GO" id="GO:0008295">
    <property type="term" value="P:spermidine biosynthetic process"/>
    <property type="evidence" value="ECO:0007669"/>
    <property type="project" value="UniProtKB-KW"/>
</dbReference>
<dbReference type="InterPro" id="IPR022644">
    <property type="entry name" value="De-COase2_N"/>
</dbReference>
<proteinExistence type="inferred from homology"/>
<feature type="domain" description="Arginine decarboxylase C-terminal helical" evidence="15">
    <location>
        <begin position="577"/>
        <end position="630"/>
    </location>
</feature>
<dbReference type="PIRSF" id="PIRSF001336">
    <property type="entry name" value="Arg_decrbxlase"/>
    <property type="match status" value="1"/>
</dbReference>
<dbReference type="GO" id="GO:0046872">
    <property type="term" value="F:metal ion binding"/>
    <property type="evidence" value="ECO:0007669"/>
    <property type="project" value="UniProtKB-KW"/>
</dbReference>
<dbReference type="InterPro" id="IPR029066">
    <property type="entry name" value="PLP-binding_barrel"/>
</dbReference>
<dbReference type="CDD" id="cd06830">
    <property type="entry name" value="PLPDE_III_ADC"/>
    <property type="match status" value="1"/>
</dbReference>
<dbReference type="Pfam" id="PF17810">
    <property type="entry name" value="Arg_decarb_HB"/>
    <property type="match status" value="1"/>
</dbReference>
<dbReference type="EMBL" id="VSSQ01004755">
    <property type="protein sequence ID" value="MPM26525.1"/>
    <property type="molecule type" value="Genomic_DNA"/>
</dbReference>
<evidence type="ECO:0000256" key="11">
    <source>
        <dbReference type="ARBA" id="ARBA00023115"/>
    </source>
</evidence>
<protein>
    <recommendedName>
        <fullName evidence="5">arginine decarboxylase</fullName>
        <ecNumber evidence="5">4.1.1.19</ecNumber>
    </recommendedName>
</protein>
<keyword evidence="10" id="KW-0745">Spermidine biosynthesis</keyword>
<evidence type="ECO:0000259" key="13">
    <source>
        <dbReference type="Pfam" id="PF02784"/>
    </source>
</evidence>
<dbReference type="PRINTS" id="PR01180">
    <property type="entry name" value="ARGDCRBXLASE"/>
</dbReference>
<name>A0A644YDA3_9ZZZZ</name>
<evidence type="ECO:0000256" key="12">
    <source>
        <dbReference type="ARBA" id="ARBA00023239"/>
    </source>
</evidence>
<evidence type="ECO:0000256" key="5">
    <source>
        <dbReference type="ARBA" id="ARBA00012426"/>
    </source>
</evidence>
<dbReference type="SUPFAM" id="SSF51419">
    <property type="entry name" value="PLP-binding barrel"/>
    <property type="match status" value="1"/>
</dbReference>
<dbReference type="Gene3D" id="1.20.58.930">
    <property type="match status" value="1"/>
</dbReference>